<keyword evidence="4" id="KW-1185">Reference proteome</keyword>
<dbReference type="Proteomes" id="UP000222056">
    <property type="component" value="Unassembled WGS sequence"/>
</dbReference>
<proteinExistence type="predicted"/>
<feature type="compositionally biased region" description="Basic and acidic residues" evidence="1">
    <location>
        <begin position="152"/>
        <end position="165"/>
    </location>
</feature>
<dbReference type="RefSeq" id="WP_143038581.1">
    <property type="nucleotide sequence ID" value="NZ_FNWJ01000001.1"/>
</dbReference>
<evidence type="ECO:0000256" key="1">
    <source>
        <dbReference type="SAM" id="MobiDB-lite"/>
    </source>
</evidence>
<evidence type="ECO:0000313" key="3">
    <source>
        <dbReference type="EMBL" id="SEH11827.1"/>
    </source>
</evidence>
<organism evidence="3 4">
    <name type="scientific">Thermoleophilum album</name>
    <dbReference type="NCBI Taxonomy" id="29539"/>
    <lineage>
        <taxon>Bacteria</taxon>
        <taxon>Bacillati</taxon>
        <taxon>Actinomycetota</taxon>
        <taxon>Thermoleophilia</taxon>
        <taxon>Thermoleophilales</taxon>
        <taxon>Thermoleophilaceae</taxon>
        <taxon>Thermoleophilum</taxon>
    </lineage>
</organism>
<gene>
    <name evidence="3" type="ORF">SAMN02745716_0894</name>
</gene>
<accession>A0A1H6FLQ5</accession>
<feature type="transmembrane region" description="Helical" evidence="2">
    <location>
        <begin position="108"/>
        <end position="131"/>
    </location>
</feature>
<protein>
    <submittedName>
        <fullName evidence="3">Uncharacterized protein</fullName>
    </submittedName>
</protein>
<feature type="region of interest" description="Disordered" evidence="1">
    <location>
        <begin position="136"/>
        <end position="165"/>
    </location>
</feature>
<sequence length="165" mass="16827">MLAVSEALPVARVELAAGSCEVINDANPALADRCVVSGFEQHAGAMLLIALVAAVMALGATVGRSLPASVAMGALGLVALLLTLLIDLPETTRTGAIGSDYEGAVGKAGIGFYIELVAALAILALGVATFTRNRRKGSSARRPSRAQADPARTSERELRAQESSG</sequence>
<dbReference type="AlphaFoldDB" id="A0A1H6FLQ5"/>
<feature type="transmembrane region" description="Helical" evidence="2">
    <location>
        <begin position="43"/>
        <end position="63"/>
    </location>
</feature>
<evidence type="ECO:0000313" key="4">
    <source>
        <dbReference type="Proteomes" id="UP000222056"/>
    </source>
</evidence>
<evidence type="ECO:0000256" key="2">
    <source>
        <dbReference type="SAM" id="Phobius"/>
    </source>
</evidence>
<feature type="transmembrane region" description="Helical" evidence="2">
    <location>
        <begin position="70"/>
        <end position="88"/>
    </location>
</feature>
<keyword evidence="2" id="KW-0812">Transmembrane</keyword>
<name>A0A1H6FLQ5_THEAL</name>
<dbReference type="EMBL" id="FNWJ01000001">
    <property type="protein sequence ID" value="SEH11827.1"/>
    <property type="molecule type" value="Genomic_DNA"/>
</dbReference>
<keyword evidence="2" id="KW-0472">Membrane</keyword>
<reference evidence="4" key="1">
    <citation type="submission" date="2016-10" db="EMBL/GenBank/DDBJ databases">
        <authorList>
            <person name="Varghese N."/>
            <person name="Submissions S."/>
        </authorList>
    </citation>
    <scope>NUCLEOTIDE SEQUENCE [LARGE SCALE GENOMIC DNA]</scope>
    <source>
        <strain evidence="4">ATCC 35263</strain>
    </source>
</reference>
<keyword evidence="2" id="KW-1133">Transmembrane helix</keyword>